<dbReference type="AlphaFoldDB" id="B7WUL1"/>
<name>B7WUL1_COMTK</name>
<comment type="caution">
    <text evidence="1">The sequence shown here is derived from an EMBL/GenBank/DDBJ whole genome shotgun (WGS) entry which is preliminary data.</text>
</comment>
<dbReference type="eggNOG" id="ENOG503461S">
    <property type="taxonomic scope" value="Bacteria"/>
</dbReference>
<evidence type="ECO:0000313" key="1">
    <source>
        <dbReference type="EMBL" id="EED67524.1"/>
    </source>
</evidence>
<accession>B7WUL1</accession>
<dbReference type="EMBL" id="AAUJ02000001">
    <property type="protein sequence ID" value="EED67524.1"/>
    <property type="molecule type" value="Genomic_DNA"/>
</dbReference>
<sequence length="115" mass="12042">MQTTMELLEAALQKKNSTEWAAQLKLSGNALRTAKHRGNLSPAIAGALAEELGEDPQKWIVIAALESERESACKTRMVRKFLTGAALAGTLLGASGAATASVVNTTQTAAECILC</sequence>
<protein>
    <submittedName>
        <fullName evidence="1">Uncharacterized protein</fullName>
    </submittedName>
</protein>
<evidence type="ECO:0000313" key="2">
    <source>
        <dbReference type="Proteomes" id="UP000003039"/>
    </source>
</evidence>
<dbReference type="Proteomes" id="UP000003039">
    <property type="component" value="Unassembled WGS sequence"/>
</dbReference>
<organism evidence="1 2">
    <name type="scientific">Comamonas testosteroni (strain DSM 14576 / KF-1)</name>
    <name type="common">Pseudomonas testosteroni</name>
    <dbReference type="NCBI Taxonomy" id="399795"/>
    <lineage>
        <taxon>Bacteria</taxon>
        <taxon>Pseudomonadati</taxon>
        <taxon>Pseudomonadota</taxon>
        <taxon>Betaproteobacteria</taxon>
        <taxon>Burkholderiales</taxon>
        <taxon>Comamonadaceae</taxon>
        <taxon>Comamonas</taxon>
    </lineage>
</organism>
<proteinExistence type="predicted"/>
<dbReference type="RefSeq" id="WP_003055236.1">
    <property type="nucleotide sequence ID" value="NZ_AAUJ02000001.1"/>
</dbReference>
<gene>
    <name evidence="1" type="ORF">CtesDRAFT_PD2470</name>
</gene>
<reference evidence="1 2" key="1">
    <citation type="journal article" date="2004" name="Appl. Environ. Microbiol.">
        <title>Mineralization of individual congeners of linear alkylbenzenesulfonate by defined pairs of heterotrophic bacteria.</title>
        <authorList>
            <person name="Schleheck D."/>
            <person name="Knepper T.P."/>
            <person name="Fischer K."/>
            <person name="Cook A.M."/>
        </authorList>
    </citation>
    <scope>NUCLEOTIDE SEQUENCE [LARGE SCALE GENOMIC DNA]</scope>
    <source>
        <strain evidence="2">DSM 14576 / KF-1</strain>
    </source>
</reference>